<evidence type="ECO:0000256" key="4">
    <source>
        <dbReference type="ARBA" id="ARBA00022723"/>
    </source>
</evidence>
<evidence type="ECO:0000313" key="12">
    <source>
        <dbReference type="EMBL" id="MCX7468487.1"/>
    </source>
</evidence>
<dbReference type="Pfam" id="PF04715">
    <property type="entry name" value="Anth_synt_I_N"/>
    <property type="match status" value="1"/>
</dbReference>
<feature type="compositionally biased region" description="Basic and acidic residues" evidence="8">
    <location>
        <begin position="9"/>
        <end position="31"/>
    </location>
</feature>
<accession>A0A9Q4GKR4</accession>
<dbReference type="PANTHER" id="PTHR11236:SF49">
    <property type="entry name" value="ANTHRANILATE SYNTHASE COMPONENT 1"/>
    <property type="match status" value="1"/>
</dbReference>
<comment type="catalytic activity">
    <reaction evidence="7">
        <text>chorismate + L-glutamine = anthranilate + pyruvate + L-glutamate + H(+)</text>
        <dbReference type="Rhea" id="RHEA:21732"/>
        <dbReference type="ChEBI" id="CHEBI:15361"/>
        <dbReference type="ChEBI" id="CHEBI:15378"/>
        <dbReference type="ChEBI" id="CHEBI:16567"/>
        <dbReference type="ChEBI" id="CHEBI:29748"/>
        <dbReference type="ChEBI" id="CHEBI:29985"/>
        <dbReference type="ChEBI" id="CHEBI:58359"/>
        <dbReference type="EC" id="4.1.3.27"/>
    </reaction>
</comment>
<evidence type="ECO:0000256" key="2">
    <source>
        <dbReference type="ARBA" id="ARBA00009562"/>
    </source>
</evidence>
<keyword evidence="5" id="KW-0460">Magnesium</keyword>
<feature type="compositionally biased region" description="Low complexity" evidence="8">
    <location>
        <begin position="35"/>
        <end position="47"/>
    </location>
</feature>
<evidence type="ECO:0000313" key="14">
    <source>
        <dbReference type="Proteomes" id="UP001081709"/>
    </source>
</evidence>
<dbReference type="NCBIfam" id="TIGR00565">
    <property type="entry name" value="trpE_proteo"/>
    <property type="match status" value="1"/>
</dbReference>
<feature type="region of interest" description="Disordered" evidence="8">
    <location>
        <begin position="1"/>
        <end position="47"/>
    </location>
</feature>
<dbReference type="EC" id="4.1.3.27" evidence="3"/>
<evidence type="ECO:0000259" key="9">
    <source>
        <dbReference type="Pfam" id="PF00425"/>
    </source>
</evidence>
<dbReference type="InterPro" id="IPR019999">
    <property type="entry name" value="Anth_synth_I-like"/>
</dbReference>
<gene>
    <name evidence="11" type="ORF">OS125_07490</name>
    <name evidence="12" type="ORF">OS129_06310</name>
</gene>
<evidence type="ECO:0000256" key="7">
    <source>
        <dbReference type="ARBA" id="ARBA00047683"/>
    </source>
</evidence>
<dbReference type="InterPro" id="IPR005257">
    <property type="entry name" value="Anth_synth_I_TrpE"/>
</dbReference>
<evidence type="ECO:0000256" key="1">
    <source>
        <dbReference type="ARBA" id="ARBA00001946"/>
    </source>
</evidence>
<dbReference type="Proteomes" id="UP001071478">
    <property type="component" value="Unassembled WGS sequence"/>
</dbReference>
<evidence type="ECO:0000256" key="5">
    <source>
        <dbReference type="ARBA" id="ARBA00022842"/>
    </source>
</evidence>
<proteinExistence type="inferred from homology"/>
<dbReference type="SUPFAM" id="SSF56322">
    <property type="entry name" value="ADC synthase"/>
    <property type="match status" value="1"/>
</dbReference>
<comment type="similarity">
    <text evidence="2">Belongs to the anthranilate synthase component I family.</text>
</comment>
<evidence type="ECO:0000256" key="8">
    <source>
        <dbReference type="SAM" id="MobiDB-lite"/>
    </source>
</evidence>
<dbReference type="Proteomes" id="UP001081709">
    <property type="component" value="Unassembled WGS sequence"/>
</dbReference>
<dbReference type="NCBIfam" id="NF010079">
    <property type="entry name" value="PRK13564.1"/>
    <property type="match status" value="1"/>
</dbReference>
<name>A0A9Q4GKR4_9CORY</name>
<evidence type="ECO:0000259" key="10">
    <source>
        <dbReference type="Pfam" id="PF04715"/>
    </source>
</evidence>
<organism evidence="12 13">
    <name type="scientific">Corynebacterium pygosceleis</name>
    <dbReference type="NCBI Taxonomy" id="2800406"/>
    <lineage>
        <taxon>Bacteria</taxon>
        <taxon>Bacillati</taxon>
        <taxon>Actinomycetota</taxon>
        <taxon>Actinomycetes</taxon>
        <taxon>Mycobacteriales</taxon>
        <taxon>Corynebacteriaceae</taxon>
        <taxon>Corynebacterium</taxon>
    </lineage>
</organism>
<dbReference type="GO" id="GO:0000162">
    <property type="term" value="P:L-tryptophan biosynthetic process"/>
    <property type="evidence" value="ECO:0007669"/>
    <property type="project" value="TreeGrafter"/>
</dbReference>
<dbReference type="GO" id="GO:0004049">
    <property type="term" value="F:anthranilate synthase activity"/>
    <property type="evidence" value="ECO:0007669"/>
    <property type="project" value="UniProtKB-EC"/>
</dbReference>
<keyword evidence="6 12" id="KW-0456">Lyase</keyword>
<evidence type="ECO:0000313" key="13">
    <source>
        <dbReference type="Proteomes" id="UP001071478"/>
    </source>
</evidence>
<dbReference type="PANTHER" id="PTHR11236">
    <property type="entry name" value="AMINOBENZOATE/ANTHRANILATE SYNTHASE"/>
    <property type="match status" value="1"/>
</dbReference>
<dbReference type="InterPro" id="IPR005801">
    <property type="entry name" value="ADC_synthase"/>
</dbReference>
<dbReference type="Gene3D" id="3.60.120.10">
    <property type="entry name" value="Anthranilate synthase"/>
    <property type="match status" value="1"/>
</dbReference>
<evidence type="ECO:0000256" key="6">
    <source>
        <dbReference type="ARBA" id="ARBA00023239"/>
    </source>
</evidence>
<keyword evidence="14" id="KW-1185">Reference proteome</keyword>
<comment type="cofactor">
    <cofactor evidence="1">
        <name>Mg(2+)</name>
        <dbReference type="ChEBI" id="CHEBI:18420"/>
    </cofactor>
</comment>
<dbReference type="EMBL" id="JAPMKU010000002">
    <property type="protein sequence ID" value="MCX7468487.1"/>
    <property type="molecule type" value="Genomic_DNA"/>
</dbReference>
<evidence type="ECO:0000256" key="3">
    <source>
        <dbReference type="ARBA" id="ARBA00012266"/>
    </source>
</evidence>
<keyword evidence="4" id="KW-0479">Metal-binding</keyword>
<dbReference type="RefSeq" id="WP_248167463.1">
    <property type="nucleotide sequence ID" value="NZ_JALNJA010000002.1"/>
</dbReference>
<evidence type="ECO:0000313" key="11">
    <source>
        <dbReference type="EMBL" id="MCX7445088.1"/>
    </source>
</evidence>
<dbReference type="InterPro" id="IPR006805">
    <property type="entry name" value="Anth_synth_I_N"/>
</dbReference>
<feature type="domain" description="Chorismate-utilising enzyme C-terminal" evidence="9">
    <location>
        <begin position="298"/>
        <end position="558"/>
    </location>
</feature>
<dbReference type="EMBL" id="JAPMKV010000004">
    <property type="protein sequence ID" value="MCX7445088.1"/>
    <property type="molecule type" value="Genomic_DNA"/>
</dbReference>
<protein>
    <recommendedName>
        <fullName evidence="3">anthranilate synthase</fullName>
        <ecNumber evidence="3">4.1.3.27</ecNumber>
    </recommendedName>
</protein>
<feature type="domain" description="Anthranilate synthase component I N-terminal" evidence="10">
    <location>
        <begin position="127"/>
        <end position="238"/>
    </location>
</feature>
<comment type="caution">
    <text evidence="12">The sequence shown here is derived from an EMBL/GenBank/DDBJ whole genome shotgun (WGS) entry which is preliminary data.</text>
</comment>
<dbReference type="Pfam" id="PF00425">
    <property type="entry name" value="Chorismate_bind"/>
    <property type="match status" value="1"/>
</dbReference>
<dbReference type="PRINTS" id="PR00095">
    <property type="entry name" value="ANTSNTHASEI"/>
</dbReference>
<dbReference type="InterPro" id="IPR015890">
    <property type="entry name" value="Chorismate_C"/>
</dbReference>
<dbReference type="GO" id="GO:0046872">
    <property type="term" value="F:metal ion binding"/>
    <property type="evidence" value="ECO:0007669"/>
    <property type="project" value="UniProtKB-KW"/>
</dbReference>
<dbReference type="AlphaFoldDB" id="A0A9Q4GKR4"/>
<sequence>MPVATGSPLKKEPRGDADDSPAPDDKGRPFEVTDTDSTTGDATTSPPAIDATIHRISVRYHENASNLFAFLGGTSVDDAVLLESADISSKQGLTSVAILRGSVRVTCRGDGVCAEPLTESGMFHVKRLRETLADRLAGESASDGGEGKVSFRFPPGTEVDERRRLTQISTVEPLRRLQRDPGYSDRAGSLPFIAGGFAFDYIDTFEDLPEVAPGENTYPDYQFLVAEILLTIDHQSRTAELVGVSVGEEETERLGEELARLAEAIEAAEPDHADAYIPTAHHTDTLTITTDTDDATVREQVKQLQKNIEVGDIYQVVPARSFLAPCPDAFAAYRALRATNPSPYMFYVRGLAAGDSYELFGASPESNLKFTAGTRQVELYPIAGTRPRGLNPDGTINDELDIRAELELRTDAKEISEHTMLVDLARNDLARVAVPATRRVADLLQVDRYSRVMHLVSRVTAELDPELDPLDAYRACMNMGTLTGAPKLRAMELLRNVEGKRRGSYGGAVGYLKGNGDMDTCIVIRSAFVRDGRAVVQAGAGVVRDSKPQAEADESLHKAFAVLNAIALAADANLEVIR</sequence>
<reference evidence="12" key="1">
    <citation type="submission" date="2022-11" db="EMBL/GenBank/DDBJ databases">
        <title>Corynebacterium sp. isolated from Penguins.</title>
        <authorList>
            <person name="Sedlar K."/>
            <person name="Svec P."/>
        </authorList>
    </citation>
    <scope>NUCLEOTIDE SEQUENCE</scope>
    <source>
        <strain evidence="11">P7003</strain>
        <strain evidence="12">P7374</strain>
    </source>
</reference>